<sequence>MIVVFTGRTSEQIVTNDIQREEDQDRDEHMINCTDVRKFKKFGLTNEFMTTRSHRDHTVKHNCQSADESHDFWAATTGMLIRPLLADDLVTTDRQVHARPKATVVETVYFIRFVFVYSSIFTSGIETTYGLLVNSCFTYEILLKPACLLLTSRAEPLADWRILNAVSYRTKYFNIIKNVLVETFRRISAVDGTEESHERALLGSETTTRTLSEENLTHKLHPTTPFESMSRKSPISNCMIKNWSRNMITHSGGSAAVFTPHPRVRKPSNEVVNPGRAHCPESRWRIQGRLSVGQIGSLGSDAARRSTLIGSRTAKVAVQTACIVSPCLCRDLWA</sequence>
<dbReference type="Proteomes" id="UP000243686">
    <property type="component" value="Unassembled WGS sequence"/>
</dbReference>
<keyword evidence="2" id="KW-1185">Reference proteome</keyword>
<protein>
    <submittedName>
        <fullName evidence="1">Uncharacterized protein</fullName>
    </submittedName>
</protein>
<proteinExistence type="predicted"/>
<name>A0A1S8WIQ7_OPIVI</name>
<dbReference type="AlphaFoldDB" id="A0A1S8WIQ7"/>
<gene>
    <name evidence="1" type="ORF">X801_09871</name>
</gene>
<reference evidence="1 2" key="1">
    <citation type="submission" date="2015-03" db="EMBL/GenBank/DDBJ databases">
        <title>Draft genome of the nematode, Opisthorchis viverrini.</title>
        <authorList>
            <person name="Mitreva M."/>
        </authorList>
    </citation>
    <scope>NUCLEOTIDE SEQUENCE [LARGE SCALE GENOMIC DNA]</scope>
    <source>
        <strain evidence="1">Khon Kaen</strain>
    </source>
</reference>
<evidence type="ECO:0000313" key="2">
    <source>
        <dbReference type="Proteomes" id="UP000243686"/>
    </source>
</evidence>
<organism evidence="1 2">
    <name type="scientific">Opisthorchis viverrini</name>
    <name type="common">Southeast Asian liver fluke</name>
    <dbReference type="NCBI Taxonomy" id="6198"/>
    <lineage>
        <taxon>Eukaryota</taxon>
        <taxon>Metazoa</taxon>
        <taxon>Spiralia</taxon>
        <taxon>Lophotrochozoa</taxon>
        <taxon>Platyhelminthes</taxon>
        <taxon>Trematoda</taxon>
        <taxon>Digenea</taxon>
        <taxon>Opisthorchiida</taxon>
        <taxon>Opisthorchiata</taxon>
        <taxon>Opisthorchiidae</taxon>
        <taxon>Opisthorchis</taxon>
    </lineage>
</organism>
<feature type="non-terminal residue" evidence="1">
    <location>
        <position position="334"/>
    </location>
</feature>
<evidence type="ECO:0000313" key="1">
    <source>
        <dbReference type="EMBL" id="OON14340.1"/>
    </source>
</evidence>
<accession>A0A1S8WIQ7</accession>
<dbReference type="EMBL" id="KV906705">
    <property type="protein sequence ID" value="OON14340.1"/>
    <property type="molecule type" value="Genomic_DNA"/>
</dbReference>